<reference evidence="1 2" key="2">
    <citation type="submission" date="2018-11" db="EMBL/GenBank/DDBJ databases">
        <authorList>
            <consortium name="Pathogen Informatics"/>
        </authorList>
    </citation>
    <scope>NUCLEOTIDE SEQUENCE [LARGE SCALE GENOMIC DNA]</scope>
</reference>
<reference evidence="3" key="1">
    <citation type="submission" date="2017-02" db="UniProtKB">
        <authorList>
            <consortium name="WormBaseParasite"/>
        </authorList>
    </citation>
    <scope>IDENTIFICATION</scope>
</reference>
<keyword evidence="2" id="KW-1185">Reference proteome</keyword>
<proteinExistence type="predicted"/>
<accession>A0A0R3WUF7</accession>
<name>A0A0R3WUF7_HYDTA</name>
<protein>
    <submittedName>
        <fullName evidence="3">Ig-like domain-containing protein</fullName>
    </submittedName>
</protein>
<evidence type="ECO:0000313" key="3">
    <source>
        <dbReference type="WBParaSite" id="TTAC_0000439701-mRNA-1"/>
    </source>
</evidence>
<evidence type="ECO:0000313" key="2">
    <source>
        <dbReference type="Proteomes" id="UP000274429"/>
    </source>
</evidence>
<gene>
    <name evidence="1" type="ORF">TTAC_LOCUS4382</name>
</gene>
<dbReference type="WBParaSite" id="TTAC_0000439701-mRNA-1">
    <property type="protein sequence ID" value="TTAC_0000439701-mRNA-1"/>
    <property type="gene ID" value="TTAC_0000439701"/>
</dbReference>
<organism evidence="3">
    <name type="scientific">Hydatigena taeniaeformis</name>
    <name type="common">Feline tapeworm</name>
    <name type="synonym">Taenia taeniaeformis</name>
    <dbReference type="NCBI Taxonomy" id="6205"/>
    <lineage>
        <taxon>Eukaryota</taxon>
        <taxon>Metazoa</taxon>
        <taxon>Spiralia</taxon>
        <taxon>Lophotrochozoa</taxon>
        <taxon>Platyhelminthes</taxon>
        <taxon>Cestoda</taxon>
        <taxon>Eucestoda</taxon>
        <taxon>Cyclophyllidea</taxon>
        <taxon>Taeniidae</taxon>
        <taxon>Hydatigera</taxon>
    </lineage>
</organism>
<sequence>MLLAINQVGYKAPQFFRVAINKVVENGIAFIRKLEHIATTGSPVPPKMAPIQVSRITLPSSGGLSSARSTDVHANTGTGGGVDLATQSPQIYGLGTRTNPYDLRSGVELHLICQTDCGYPRALPEWTVNNMVRLFT</sequence>
<dbReference type="AlphaFoldDB" id="A0A0R3WUF7"/>
<dbReference type="EMBL" id="UYWX01004285">
    <property type="protein sequence ID" value="VDM24807.1"/>
    <property type="molecule type" value="Genomic_DNA"/>
</dbReference>
<evidence type="ECO:0000313" key="1">
    <source>
        <dbReference type="EMBL" id="VDM24807.1"/>
    </source>
</evidence>
<dbReference type="Proteomes" id="UP000274429">
    <property type="component" value="Unassembled WGS sequence"/>
</dbReference>
<dbReference type="OrthoDB" id="6268551at2759"/>